<dbReference type="InterPro" id="IPR008201">
    <property type="entry name" value="HepT-like"/>
</dbReference>
<evidence type="ECO:0000256" key="5">
    <source>
        <dbReference type="ARBA" id="ARBA00022801"/>
    </source>
</evidence>
<dbReference type="InterPro" id="IPR037038">
    <property type="entry name" value="HepT-like_sf"/>
</dbReference>
<evidence type="ECO:0000256" key="3">
    <source>
        <dbReference type="ARBA" id="ARBA00022722"/>
    </source>
</evidence>
<reference evidence="7 8" key="1">
    <citation type="submission" date="2020-08" db="EMBL/GenBank/DDBJ databases">
        <title>Bridging the membrane lipid divide: bacteria of the FCB group superphylum have the potential to synthesize archaeal ether lipids.</title>
        <authorList>
            <person name="Villanueva L."/>
            <person name="Von Meijenfeldt F.A.B."/>
            <person name="Westbye A.B."/>
            <person name="Yadav S."/>
            <person name="Hopmans E.C."/>
            <person name="Dutilh B.E."/>
            <person name="Sinninghe Damste J.S."/>
        </authorList>
    </citation>
    <scope>NUCLEOTIDE SEQUENCE [LARGE SCALE GENOMIC DNA]</scope>
    <source>
        <strain evidence="7">NIOZ-UU36</strain>
    </source>
</reference>
<protein>
    <submittedName>
        <fullName evidence="7">DUF86 domain-containing protein</fullName>
    </submittedName>
</protein>
<proteinExistence type="inferred from homology"/>
<evidence type="ECO:0000313" key="7">
    <source>
        <dbReference type="EMBL" id="MBC8335987.1"/>
    </source>
</evidence>
<evidence type="ECO:0000256" key="4">
    <source>
        <dbReference type="ARBA" id="ARBA00022741"/>
    </source>
</evidence>
<dbReference type="AlphaFoldDB" id="A0A8J6NLS6"/>
<dbReference type="Pfam" id="PF01934">
    <property type="entry name" value="HepT-like"/>
    <property type="match status" value="1"/>
</dbReference>
<gene>
    <name evidence="7" type="ORF">H8E29_12035</name>
</gene>
<evidence type="ECO:0000256" key="6">
    <source>
        <dbReference type="ARBA" id="ARBA00024207"/>
    </source>
</evidence>
<keyword evidence="5" id="KW-0378">Hydrolase</keyword>
<dbReference type="EMBL" id="JACNJN010000135">
    <property type="protein sequence ID" value="MBC8335987.1"/>
    <property type="molecule type" value="Genomic_DNA"/>
</dbReference>
<evidence type="ECO:0000256" key="1">
    <source>
        <dbReference type="ARBA" id="ARBA00022553"/>
    </source>
</evidence>
<name>A0A8J6NLS6_9CHLR</name>
<dbReference type="GO" id="GO:0004540">
    <property type="term" value="F:RNA nuclease activity"/>
    <property type="evidence" value="ECO:0007669"/>
    <property type="project" value="InterPro"/>
</dbReference>
<organism evidence="7 8">
    <name type="scientific">Candidatus Desulfolinea nitratireducens</name>
    <dbReference type="NCBI Taxonomy" id="2841698"/>
    <lineage>
        <taxon>Bacteria</taxon>
        <taxon>Bacillati</taxon>
        <taxon>Chloroflexota</taxon>
        <taxon>Anaerolineae</taxon>
        <taxon>Anaerolineales</taxon>
        <taxon>Anaerolineales incertae sedis</taxon>
        <taxon>Candidatus Desulfolinea</taxon>
    </lineage>
</organism>
<dbReference type="GO" id="GO:0000166">
    <property type="term" value="F:nucleotide binding"/>
    <property type="evidence" value="ECO:0007669"/>
    <property type="project" value="UniProtKB-KW"/>
</dbReference>
<dbReference type="GO" id="GO:0016787">
    <property type="term" value="F:hydrolase activity"/>
    <property type="evidence" value="ECO:0007669"/>
    <property type="project" value="UniProtKB-KW"/>
</dbReference>
<dbReference type="GO" id="GO:0110001">
    <property type="term" value="C:toxin-antitoxin complex"/>
    <property type="evidence" value="ECO:0007669"/>
    <property type="project" value="InterPro"/>
</dbReference>
<dbReference type="Gene3D" id="1.20.120.580">
    <property type="entry name" value="bsu32300-like"/>
    <property type="match status" value="1"/>
</dbReference>
<comment type="similarity">
    <text evidence="6">Belongs to the HepT RNase toxin family.</text>
</comment>
<keyword evidence="1" id="KW-0597">Phosphoprotein</keyword>
<evidence type="ECO:0000256" key="2">
    <source>
        <dbReference type="ARBA" id="ARBA00022649"/>
    </source>
</evidence>
<keyword evidence="2" id="KW-1277">Toxin-antitoxin system</keyword>
<dbReference type="PANTHER" id="PTHR34139">
    <property type="entry name" value="UPF0331 PROTEIN MJ0127"/>
    <property type="match status" value="1"/>
</dbReference>
<comment type="caution">
    <text evidence="7">The sequence shown here is derived from an EMBL/GenBank/DDBJ whole genome shotgun (WGS) entry which is preliminary data.</text>
</comment>
<accession>A0A8J6NLS6</accession>
<dbReference type="InterPro" id="IPR051813">
    <property type="entry name" value="HepT_RNase_toxin"/>
</dbReference>
<dbReference type="PANTHER" id="PTHR34139:SF1">
    <property type="entry name" value="RNASE MJ1380-RELATED"/>
    <property type="match status" value="1"/>
</dbReference>
<sequence length="112" mass="13060">MSRDEGMYLNDVQNSCKLVISFTAEMNFDEFIHDDRTYHATLRLLEIIGEAIKHISIDTKTRFTYVKWRKIAGFRDIVAHHYFGVSDEIVWDVVQNEVPLLAEQIEKIIAEG</sequence>
<keyword evidence="3" id="KW-0540">Nuclease</keyword>
<dbReference type="Proteomes" id="UP000614469">
    <property type="component" value="Unassembled WGS sequence"/>
</dbReference>
<evidence type="ECO:0000313" key="8">
    <source>
        <dbReference type="Proteomes" id="UP000614469"/>
    </source>
</evidence>
<keyword evidence="4" id="KW-0547">Nucleotide-binding</keyword>